<feature type="non-terminal residue" evidence="2">
    <location>
        <position position="1"/>
    </location>
</feature>
<sequence length="567" mass="63642">MGGRGKAKRRRRDLSSSAGDAIDLISGLGDDVLVRILELMPDTRDAVRTDALSRRWRGLWTRVPDLRFASDSWPEFSAATDAERFAALVDGALALRAAHTDPTIENLAVSFNLTSLSGHDESRRVVPPSVTAVQGWIHFAVRHELKTLDLELQLPAIYNPSPSRMRVTMNLDSLQGSAKMETMRLALGHAILHLPSSAVFASLTDLTLELVVFAHGTLHLLTRLLSSSCCPRLQKLRLRKIGLLIARLQDLPIEASALLELSLEDIDDPGKLQLRTPSLRVLLVNNCSMEALTLAAPKLRVLRVNNCYMKALTLAAPKLERLVFLGNHSGSVYVEDGLPGVRRLKVELRSHDVDQLRPKDFMEADLMDIDYYINDDPRIIINKEVIRLLQCCTSLNCLNVSLRVPKMGDRNLIEYRIPHLPLVASLVVRASLLELHLSLLEDSVESLLTKCSNLRHLRLHLEYSMNTEDVSTLRFSSWDRMQSLKSYKILLPHLEKVEIKGLAGTNRELMFTQFVLSSTTELQKATISFDEHYMSKGYASELLPSLGNGTWTACPGTSLQYKWRRHL</sequence>
<reference evidence="2 3" key="1">
    <citation type="journal article" date="2019" name="Sci. Rep.">
        <title>A high-quality genome of Eragrostis curvula grass provides insights into Poaceae evolution and supports new strategies to enhance forage quality.</title>
        <authorList>
            <person name="Carballo J."/>
            <person name="Santos B.A.C.M."/>
            <person name="Zappacosta D."/>
            <person name="Garbus I."/>
            <person name="Selva J.P."/>
            <person name="Gallo C.A."/>
            <person name="Diaz A."/>
            <person name="Albertini E."/>
            <person name="Caccamo M."/>
            <person name="Echenique V."/>
        </authorList>
    </citation>
    <scope>NUCLEOTIDE SEQUENCE [LARGE SCALE GENOMIC DNA]</scope>
    <source>
        <strain evidence="3">cv. Victoria</strain>
        <tissue evidence="2">Leaf</tissue>
    </source>
</reference>
<evidence type="ECO:0000313" key="2">
    <source>
        <dbReference type="EMBL" id="TVU15731.1"/>
    </source>
</evidence>
<dbReference type="Gramene" id="TVU15731">
    <property type="protein sequence ID" value="TVU15731"/>
    <property type="gene ID" value="EJB05_39269"/>
</dbReference>
<proteinExistence type="predicted"/>
<dbReference type="OrthoDB" id="695956at2759"/>
<dbReference type="InterPro" id="IPR055312">
    <property type="entry name" value="FBL15-like"/>
</dbReference>
<dbReference type="EMBL" id="RWGY01000031">
    <property type="protein sequence ID" value="TVU15731.1"/>
    <property type="molecule type" value="Genomic_DNA"/>
</dbReference>
<dbReference type="InterPro" id="IPR032675">
    <property type="entry name" value="LRR_dom_sf"/>
</dbReference>
<evidence type="ECO:0000313" key="3">
    <source>
        <dbReference type="Proteomes" id="UP000324897"/>
    </source>
</evidence>
<keyword evidence="3" id="KW-1185">Reference proteome</keyword>
<dbReference type="AlphaFoldDB" id="A0A5J9TYF0"/>
<dbReference type="PANTHER" id="PTHR34709:SF28">
    <property type="entry name" value="OS08G0272601 PROTEIN"/>
    <property type="match status" value="1"/>
</dbReference>
<comment type="caution">
    <text evidence="2">The sequence shown here is derived from an EMBL/GenBank/DDBJ whole genome shotgun (WGS) entry which is preliminary data.</text>
</comment>
<dbReference type="PANTHER" id="PTHR34709">
    <property type="entry name" value="OS10G0396666 PROTEIN"/>
    <property type="match status" value="1"/>
</dbReference>
<dbReference type="SUPFAM" id="SSF52058">
    <property type="entry name" value="L domain-like"/>
    <property type="match status" value="1"/>
</dbReference>
<name>A0A5J9TYF0_9POAL</name>
<dbReference type="InterPro" id="IPR006566">
    <property type="entry name" value="FBD"/>
</dbReference>
<dbReference type="Pfam" id="PF08387">
    <property type="entry name" value="FBD"/>
    <property type="match status" value="1"/>
</dbReference>
<accession>A0A5J9TYF0</accession>
<dbReference type="Proteomes" id="UP000324897">
    <property type="component" value="Unassembled WGS sequence"/>
</dbReference>
<dbReference type="InterPro" id="IPR036047">
    <property type="entry name" value="F-box-like_dom_sf"/>
</dbReference>
<organism evidence="2 3">
    <name type="scientific">Eragrostis curvula</name>
    <name type="common">weeping love grass</name>
    <dbReference type="NCBI Taxonomy" id="38414"/>
    <lineage>
        <taxon>Eukaryota</taxon>
        <taxon>Viridiplantae</taxon>
        <taxon>Streptophyta</taxon>
        <taxon>Embryophyta</taxon>
        <taxon>Tracheophyta</taxon>
        <taxon>Spermatophyta</taxon>
        <taxon>Magnoliopsida</taxon>
        <taxon>Liliopsida</taxon>
        <taxon>Poales</taxon>
        <taxon>Poaceae</taxon>
        <taxon>PACMAD clade</taxon>
        <taxon>Chloridoideae</taxon>
        <taxon>Eragrostideae</taxon>
        <taxon>Eragrostidinae</taxon>
        <taxon>Eragrostis</taxon>
    </lineage>
</organism>
<protein>
    <recommendedName>
        <fullName evidence="1">FBD domain-containing protein</fullName>
    </recommendedName>
</protein>
<feature type="domain" description="FBD" evidence="1">
    <location>
        <begin position="490"/>
        <end position="527"/>
    </location>
</feature>
<evidence type="ECO:0000259" key="1">
    <source>
        <dbReference type="Pfam" id="PF08387"/>
    </source>
</evidence>
<gene>
    <name evidence="2" type="ORF">EJB05_39269</name>
</gene>
<dbReference type="SUPFAM" id="SSF81383">
    <property type="entry name" value="F-box domain"/>
    <property type="match status" value="1"/>
</dbReference>
<dbReference type="Gene3D" id="3.80.10.10">
    <property type="entry name" value="Ribonuclease Inhibitor"/>
    <property type="match status" value="1"/>
</dbReference>